<dbReference type="AlphaFoldDB" id="A0A183FXW5"/>
<keyword evidence="3" id="KW-1185">Reference proteome</keyword>
<dbReference type="Proteomes" id="UP000050761">
    <property type="component" value="Unassembled WGS sequence"/>
</dbReference>
<accession>A0A3P7Z7B0</accession>
<feature type="region of interest" description="Disordered" evidence="1">
    <location>
        <begin position="1"/>
        <end position="87"/>
    </location>
</feature>
<sequence length="237" mass="26735">MHRKLIEGQRLSGSSLRQAGTLKYRLSIDRSTDKDARTAAFGHEEEPARPRREQVGPRVSRPETELSQSGAEYQGEGGQNRAGESAAVPAKTVVIQTVRRRRKSGHGYGKRGTEIRLKGHFEYVCNERCFDDTTLGELKGIQFPGAFSKKSIGSLWNACRAACIFTSTDIDMRSKIKFSKDGAMCLDEEALQKVLRLAHDKYLDWIEFVRMTEGNRKHEKIDAFSFELTYNAEERAG</sequence>
<organism evidence="3 4">
    <name type="scientific">Heligmosomoides polygyrus</name>
    <name type="common">Parasitic roundworm</name>
    <dbReference type="NCBI Taxonomy" id="6339"/>
    <lineage>
        <taxon>Eukaryota</taxon>
        <taxon>Metazoa</taxon>
        <taxon>Ecdysozoa</taxon>
        <taxon>Nematoda</taxon>
        <taxon>Chromadorea</taxon>
        <taxon>Rhabditida</taxon>
        <taxon>Rhabditina</taxon>
        <taxon>Rhabditomorpha</taxon>
        <taxon>Strongyloidea</taxon>
        <taxon>Heligmosomidae</taxon>
        <taxon>Heligmosomoides</taxon>
    </lineage>
</organism>
<name>A0A183FXW5_HELPZ</name>
<evidence type="ECO:0000313" key="4">
    <source>
        <dbReference type="WBParaSite" id="HPBE_0001342801-mRNA-1"/>
    </source>
</evidence>
<evidence type="ECO:0000256" key="1">
    <source>
        <dbReference type="SAM" id="MobiDB-lite"/>
    </source>
</evidence>
<gene>
    <name evidence="2" type="ORF">HPBE_LOCUS13429</name>
</gene>
<reference evidence="4" key="2">
    <citation type="submission" date="2019-09" db="UniProtKB">
        <authorList>
            <consortium name="WormBaseParasite"/>
        </authorList>
    </citation>
    <scope>IDENTIFICATION</scope>
</reference>
<reference evidence="2 3" key="1">
    <citation type="submission" date="2018-11" db="EMBL/GenBank/DDBJ databases">
        <authorList>
            <consortium name="Pathogen Informatics"/>
        </authorList>
    </citation>
    <scope>NUCLEOTIDE SEQUENCE [LARGE SCALE GENOMIC DNA]</scope>
</reference>
<protein>
    <submittedName>
        <fullName evidence="4">RusA family crossover junction endodeoxyribonuclease</fullName>
    </submittedName>
</protein>
<accession>A0A183FXW5</accession>
<evidence type="ECO:0000313" key="3">
    <source>
        <dbReference type="Proteomes" id="UP000050761"/>
    </source>
</evidence>
<dbReference type="EMBL" id="UZAH01027914">
    <property type="protein sequence ID" value="VDO96131.1"/>
    <property type="molecule type" value="Genomic_DNA"/>
</dbReference>
<feature type="compositionally biased region" description="Basic and acidic residues" evidence="1">
    <location>
        <begin position="26"/>
        <end position="64"/>
    </location>
</feature>
<dbReference type="WBParaSite" id="HPBE_0001342801-mRNA-1">
    <property type="protein sequence ID" value="HPBE_0001342801-mRNA-1"/>
    <property type="gene ID" value="HPBE_0001342801"/>
</dbReference>
<proteinExistence type="predicted"/>
<evidence type="ECO:0000313" key="2">
    <source>
        <dbReference type="EMBL" id="VDO96131.1"/>
    </source>
</evidence>